<comment type="caution">
    <text evidence="1">The sequence shown here is derived from an EMBL/GenBank/DDBJ whole genome shotgun (WGS) entry which is preliminary data.</text>
</comment>
<protein>
    <submittedName>
        <fullName evidence="1">Uncharacterized protein</fullName>
    </submittedName>
</protein>
<name>A0A7X0NFI5_9GAMM</name>
<evidence type="ECO:0000313" key="2">
    <source>
        <dbReference type="Proteomes" id="UP000537141"/>
    </source>
</evidence>
<keyword evidence="2" id="KW-1185">Reference proteome</keyword>
<gene>
    <name evidence="1" type="ORF">HNQ55_000939</name>
</gene>
<reference evidence="1 2" key="1">
    <citation type="submission" date="2020-08" db="EMBL/GenBank/DDBJ databases">
        <title>Genomic Encyclopedia of Type Strains, Phase IV (KMG-IV): sequencing the most valuable type-strain genomes for metagenomic binning, comparative biology and taxonomic classification.</title>
        <authorList>
            <person name="Goeker M."/>
        </authorList>
    </citation>
    <scope>NUCLEOTIDE SEQUENCE [LARGE SCALE GENOMIC DNA]</scope>
    <source>
        <strain evidence="1 2">DSM 26287</strain>
    </source>
</reference>
<sequence length="91" mass="10525">MFNIIEKEWYKRETSTGQYITPVHVVIPDYQQVHNHICNMVVSYSDGSTKSLIARVLFNEFNNQWTVDGMEVAVKVIENAIENFQSDEQVG</sequence>
<proteinExistence type="predicted"/>
<dbReference type="RefSeq" id="WP_184423120.1">
    <property type="nucleotide sequence ID" value="NZ_AP027362.1"/>
</dbReference>
<dbReference type="EMBL" id="JACHHU010000005">
    <property type="protein sequence ID" value="MBB6542450.1"/>
    <property type="molecule type" value="Genomic_DNA"/>
</dbReference>
<evidence type="ECO:0000313" key="1">
    <source>
        <dbReference type="EMBL" id="MBB6542450.1"/>
    </source>
</evidence>
<organism evidence="1 2">
    <name type="scientific">Thalassotalea piscium</name>
    <dbReference type="NCBI Taxonomy" id="1230533"/>
    <lineage>
        <taxon>Bacteria</taxon>
        <taxon>Pseudomonadati</taxon>
        <taxon>Pseudomonadota</taxon>
        <taxon>Gammaproteobacteria</taxon>
        <taxon>Alteromonadales</taxon>
        <taxon>Colwelliaceae</taxon>
        <taxon>Thalassotalea</taxon>
    </lineage>
</organism>
<dbReference type="AlphaFoldDB" id="A0A7X0NFI5"/>
<dbReference type="Proteomes" id="UP000537141">
    <property type="component" value="Unassembled WGS sequence"/>
</dbReference>
<accession>A0A7X0NFI5</accession>